<evidence type="ECO:0000256" key="5">
    <source>
        <dbReference type="ARBA" id="ARBA00022741"/>
    </source>
</evidence>
<dbReference type="Pfam" id="PF07730">
    <property type="entry name" value="HisKA_3"/>
    <property type="match status" value="1"/>
</dbReference>
<dbReference type="Gene3D" id="1.20.5.1930">
    <property type="match status" value="1"/>
</dbReference>
<comment type="catalytic activity">
    <reaction evidence="1">
        <text>ATP + protein L-histidine = ADP + protein N-phospho-L-histidine.</text>
        <dbReference type="EC" id="2.7.13.3"/>
    </reaction>
</comment>
<protein>
    <recommendedName>
        <fullName evidence="2">histidine kinase</fullName>
        <ecNumber evidence="2">2.7.13.3</ecNumber>
    </recommendedName>
</protein>
<feature type="transmembrane region" description="Helical" evidence="9">
    <location>
        <begin position="136"/>
        <end position="154"/>
    </location>
</feature>
<dbReference type="Gene3D" id="3.30.565.10">
    <property type="entry name" value="Histidine kinase-like ATPase, C-terminal domain"/>
    <property type="match status" value="1"/>
</dbReference>
<evidence type="ECO:0000256" key="1">
    <source>
        <dbReference type="ARBA" id="ARBA00000085"/>
    </source>
</evidence>
<dbReference type="SUPFAM" id="SSF55874">
    <property type="entry name" value="ATPase domain of HSP90 chaperone/DNA topoisomerase II/histidine kinase"/>
    <property type="match status" value="1"/>
</dbReference>
<keyword evidence="9" id="KW-0472">Membrane</keyword>
<reference evidence="12" key="1">
    <citation type="submission" date="2016-10" db="EMBL/GenBank/DDBJ databases">
        <authorList>
            <person name="Varghese N."/>
            <person name="Submissions S."/>
        </authorList>
    </citation>
    <scope>NUCLEOTIDE SEQUENCE [LARGE SCALE GENOMIC DNA]</scope>
    <source>
        <strain evidence="12">DSM 44544</strain>
    </source>
</reference>
<dbReference type="STRING" id="208445.SAMN04489727_4992"/>
<dbReference type="AlphaFoldDB" id="A0A1H4V5V9"/>
<keyword evidence="6 11" id="KW-0418">Kinase</keyword>
<feature type="transmembrane region" description="Helical" evidence="9">
    <location>
        <begin position="6"/>
        <end position="27"/>
    </location>
</feature>
<dbReference type="InterPro" id="IPR050482">
    <property type="entry name" value="Sensor_HK_TwoCompSys"/>
</dbReference>
<dbReference type="GO" id="GO:0046983">
    <property type="term" value="F:protein dimerization activity"/>
    <property type="evidence" value="ECO:0007669"/>
    <property type="project" value="InterPro"/>
</dbReference>
<evidence type="ECO:0000256" key="3">
    <source>
        <dbReference type="ARBA" id="ARBA00022553"/>
    </source>
</evidence>
<dbReference type="Pfam" id="PF02518">
    <property type="entry name" value="HATPase_c"/>
    <property type="match status" value="1"/>
</dbReference>
<dbReference type="Proteomes" id="UP000199622">
    <property type="component" value="Unassembled WGS sequence"/>
</dbReference>
<feature type="transmembrane region" description="Helical" evidence="9">
    <location>
        <begin position="59"/>
        <end position="78"/>
    </location>
</feature>
<evidence type="ECO:0000256" key="4">
    <source>
        <dbReference type="ARBA" id="ARBA00022679"/>
    </source>
</evidence>
<dbReference type="InterPro" id="IPR011712">
    <property type="entry name" value="Sig_transdc_His_kin_sub3_dim/P"/>
</dbReference>
<dbReference type="PANTHER" id="PTHR24421:SF10">
    <property type="entry name" value="NITRATE_NITRITE SENSOR PROTEIN NARQ"/>
    <property type="match status" value="1"/>
</dbReference>
<dbReference type="CDD" id="cd16917">
    <property type="entry name" value="HATPase_UhpB-NarQ-NarX-like"/>
    <property type="match status" value="1"/>
</dbReference>
<dbReference type="InterPro" id="IPR036890">
    <property type="entry name" value="HATPase_C_sf"/>
</dbReference>
<evidence type="ECO:0000256" key="8">
    <source>
        <dbReference type="ARBA" id="ARBA00023012"/>
    </source>
</evidence>
<dbReference type="GO" id="GO:0016020">
    <property type="term" value="C:membrane"/>
    <property type="evidence" value="ECO:0007669"/>
    <property type="project" value="InterPro"/>
</dbReference>
<dbReference type="SMART" id="SM00387">
    <property type="entry name" value="HATPase_c"/>
    <property type="match status" value="1"/>
</dbReference>
<evidence type="ECO:0000256" key="7">
    <source>
        <dbReference type="ARBA" id="ARBA00022840"/>
    </source>
</evidence>
<keyword evidence="3" id="KW-0597">Phosphoprotein</keyword>
<dbReference type="InterPro" id="IPR005467">
    <property type="entry name" value="His_kinase_dom"/>
</dbReference>
<dbReference type="RefSeq" id="WP_208613371.1">
    <property type="nucleotide sequence ID" value="NZ_FNSO01000004.1"/>
</dbReference>
<keyword evidence="8" id="KW-0902">Two-component regulatory system</keyword>
<proteinExistence type="predicted"/>
<dbReference type="InterPro" id="IPR003594">
    <property type="entry name" value="HATPase_dom"/>
</dbReference>
<organism evidence="11 12">
    <name type="scientific">Amycolatopsis tolypomycina</name>
    <dbReference type="NCBI Taxonomy" id="208445"/>
    <lineage>
        <taxon>Bacteria</taxon>
        <taxon>Bacillati</taxon>
        <taxon>Actinomycetota</taxon>
        <taxon>Actinomycetes</taxon>
        <taxon>Pseudonocardiales</taxon>
        <taxon>Pseudonocardiaceae</taxon>
        <taxon>Amycolatopsis</taxon>
    </lineage>
</organism>
<sequence length="351" mass="36456">MVTRIVPWVSGAVYGIVLLAGLYSALAGLGSANAARLAGFVAGIGALFVLDAVEWRVARLPVVFLGVRVVLFFAVAALDEPGLSRVLFVLVPFAAYLTFGCAAGLVLGGLCLAVLVGGFAVWVPGWYADTESVSDVLMFTTGLVLALAVADVAVRERRAASRVAELSAAAERNRLARDIHDSLGHHLTAVSIQLEKVAAFADRDPGVAGRALADARRSVGHALEDVRTSVGTLRAGTQSLVGALTELGVALDVHGEEPDIDPATVTTLYRAAQEAVTNARRHGEARHVRVSVTFGAATRLVVTDDGRGFDTGEPRSGYGLLSLRERAALVGGTVTVDSAPGTGTRVTVTVP</sequence>
<evidence type="ECO:0000256" key="2">
    <source>
        <dbReference type="ARBA" id="ARBA00012438"/>
    </source>
</evidence>
<evidence type="ECO:0000256" key="9">
    <source>
        <dbReference type="SAM" id="Phobius"/>
    </source>
</evidence>
<evidence type="ECO:0000313" key="12">
    <source>
        <dbReference type="Proteomes" id="UP000199622"/>
    </source>
</evidence>
<dbReference type="PROSITE" id="PS50109">
    <property type="entry name" value="HIS_KIN"/>
    <property type="match status" value="1"/>
</dbReference>
<keyword evidence="9" id="KW-0812">Transmembrane</keyword>
<name>A0A1H4V5V9_9PSEU</name>
<keyword evidence="7" id="KW-0067">ATP-binding</keyword>
<feature type="transmembrane region" description="Helical" evidence="9">
    <location>
        <begin position="90"/>
        <end position="116"/>
    </location>
</feature>
<dbReference type="GO" id="GO:0000155">
    <property type="term" value="F:phosphorelay sensor kinase activity"/>
    <property type="evidence" value="ECO:0007669"/>
    <property type="project" value="InterPro"/>
</dbReference>
<dbReference type="PANTHER" id="PTHR24421">
    <property type="entry name" value="NITRATE/NITRITE SENSOR PROTEIN NARX-RELATED"/>
    <property type="match status" value="1"/>
</dbReference>
<keyword evidence="12" id="KW-1185">Reference proteome</keyword>
<feature type="transmembrane region" description="Helical" evidence="9">
    <location>
        <begin position="34"/>
        <end position="53"/>
    </location>
</feature>
<evidence type="ECO:0000313" key="11">
    <source>
        <dbReference type="EMBL" id="SEC76347.1"/>
    </source>
</evidence>
<keyword evidence="9" id="KW-1133">Transmembrane helix</keyword>
<keyword evidence="5" id="KW-0547">Nucleotide-binding</keyword>
<keyword evidence="4" id="KW-0808">Transferase</keyword>
<dbReference type="GO" id="GO:0005524">
    <property type="term" value="F:ATP binding"/>
    <property type="evidence" value="ECO:0007669"/>
    <property type="project" value="UniProtKB-KW"/>
</dbReference>
<dbReference type="EC" id="2.7.13.3" evidence="2"/>
<evidence type="ECO:0000259" key="10">
    <source>
        <dbReference type="PROSITE" id="PS50109"/>
    </source>
</evidence>
<evidence type="ECO:0000256" key="6">
    <source>
        <dbReference type="ARBA" id="ARBA00022777"/>
    </source>
</evidence>
<dbReference type="EMBL" id="FNSO01000004">
    <property type="protein sequence ID" value="SEC76347.1"/>
    <property type="molecule type" value="Genomic_DNA"/>
</dbReference>
<gene>
    <name evidence="11" type="ORF">SAMN04489727_4992</name>
</gene>
<feature type="domain" description="Histidine kinase" evidence="10">
    <location>
        <begin position="268"/>
        <end position="351"/>
    </location>
</feature>
<accession>A0A1H4V5V9</accession>